<dbReference type="Gene3D" id="1.20.1170.10">
    <property type="match status" value="1"/>
</dbReference>
<feature type="transmembrane region" description="Helical" evidence="2">
    <location>
        <begin position="99"/>
        <end position="124"/>
    </location>
</feature>
<sequence>MGQGISDLFFPSNPKLRHRADELGADCKDLERKFEEAKTKFETFEQKLQDSISAFLLANGYSDATSLERKLEEVASSDTMKAWRSLRNSTHVSEKVDQAIWIVVGVAEVAGSTAVPAMVAAGIMSGPAGWAAAGALTAAAVTMALMSIVASAIQGKKQQEKLKDAIVDLFHARQEMKLQVDRLDVLNSFLDHLVVYVAMTGDEKLEQYAPIFKQFESSFNLKWDIGFAVQSLAVLDQARGSWKGADPKPRTVEYAKLVKTQGNKGLWLGKYDKMPLDNGLSRMVAAESARLGVSVAALG</sequence>
<keyword evidence="4" id="KW-1185">Reference proteome</keyword>
<gene>
    <name evidence="3" type="ORF">QBC34DRAFT_385536</name>
</gene>
<evidence type="ECO:0000313" key="4">
    <source>
        <dbReference type="Proteomes" id="UP001321760"/>
    </source>
</evidence>
<keyword evidence="2" id="KW-0812">Transmembrane</keyword>
<reference evidence="3" key="2">
    <citation type="submission" date="2023-05" db="EMBL/GenBank/DDBJ databases">
        <authorList>
            <consortium name="Lawrence Berkeley National Laboratory"/>
            <person name="Steindorff A."/>
            <person name="Hensen N."/>
            <person name="Bonometti L."/>
            <person name="Westerberg I."/>
            <person name="Brannstrom I.O."/>
            <person name="Guillou S."/>
            <person name="Cros-Aarteil S."/>
            <person name="Calhoun S."/>
            <person name="Haridas S."/>
            <person name="Kuo A."/>
            <person name="Mondo S."/>
            <person name="Pangilinan J."/>
            <person name="Riley R."/>
            <person name="Labutti K."/>
            <person name="Andreopoulos B."/>
            <person name="Lipzen A."/>
            <person name="Chen C."/>
            <person name="Yanf M."/>
            <person name="Daum C."/>
            <person name="Ng V."/>
            <person name="Clum A."/>
            <person name="Ohm R."/>
            <person name="Martin F."/>
            <person name="Silar P."/>
            <person name="Natvig D."/>
            <person name="Lalanne C."/>
            <person name="Gautier V."/>
            <person name="Ament-Velasquez S.L."/>
            <person name="Kruys A."/>
            <person name="Hutchinson M.I."/>
            <person name="Powell A.J."/>
            <person name="Barry K."/>
            <person name="Miller A.N."/>
            <person name="Grigoriev I.V."/>
            <person name="Debuchy R."/>
            <person name="Gladieux P."/>
            <person name="Thoren M.H."/>
            <person name="Johannesson H."/>
        </authorList>
    </citation>
    <scope>NUCLEOTIDE SEQUENCE</scope>
    <source>
        <strain evidence="3">PSN243</strain>
    </source>
</reference>
<proteinExistence type="predicted"/>
<feature type="transmembrane region" description="Helical" evidence="2">
    <location>
        <begin position="130"/>
        <end position="153"/>
    </location>
</feature>
<dbReference type="EMBL" id="MU865981">
    <property type="protein sequence ID" value="KAK4444110.1"/>
    <property type="molecule type" value="Genomic_DNA"/>
</dbReference>
<keyword evidence="2" id="KW-0472">Membrane</keyword>
<organism evidence="3 4">
    <name type="scientific">Podospora aff. communis PSN243</name>
    <dbReference type="NCBI Taxonomy" id="3040156"/>
    <lineage>
        <taxon>Eukaryota</taxon>
        <taxon>Fungi</taxon>
        <taxon>Dikarya</taxon>
        <taxon>Ascomycota</taxon>
        <taxon>Pezizomycotina</taxon>
        <taxon>Sordariomycetes</taxon>
        <taxon>Sordariomycetidae</taxon>
        <taxon>Sordariales</taxon>
        <taxon>Podosporaceae</taxon>
        <taxon>Podospora</taxon>
    </lineage>
</organism>
<comment type="caution">
    <text evidence="3">The sequence shown here is derived from an EMBL/GenBank/DDBJ whole genome shotgun (WGS) entry which is preliminary data.</text>
</comment>
<evidence type="ECO:0000313" key="3">
    <source>
        <dbReference type="EMBL" id="KAK4444110.1"/>
    </source>
</evidence>
<dbReference type="AlphaFoldDB" id="A0AAV9GA18"/>
<keyword evidence="2" id="KW-1133">Transmembrane helix</keyword>
<feature type="coiled-coil region" evidence="1">
    <location>
        <begin position="13"/>
        <end position="47"/>
    </location>
</feature>
<evidence type="ECO:0000256" key="2">
    <source>
        <dbReference type="SAM" id="Phobius"/>
    </source>
</evidence>
<reference evidence="3" key="1">
    <citation type="journal article" date="2023" name="Mol. Phylogenet. Evol.">
        <title>Genome-scale phylogeny and comparative genomics of the fungal order Sordariales.</title>
        <authorList>
            <person name="Hensen N."/>
            <person name="Bonometti L."/>
            <person name="Westerberg I."/>
            <person name="Brannstrom I.O."/>
            <person name="Guillou S."/>
            <person name="Cros-Aarteil S."/>
            <person name="Calhoun S."/>
            <person name="Haridas S."/>
            <person name="Kuo A."/>
            <person name="Mondo S."/>
            <person name="Pangilinan J."/>
            <person name="Riley R."/>
            <person name="LaButti K."/>
            <person name="Andreopoulos B."/>
            <person name="Lipzen A."/>
            <person name="Chen C."/>
            <person name="Yan M."/>
            <person name="Daum C."/>
            <person name="Ng V."/>
            <person name="Clum A."/>
            <person name="Steindorff A."/>
            <person name="Ohm R.A."/>
            <person name="Martin F."/>
            <person name="Silar P."/>
            <person name="Natvig D.O."/>
            <person name="Lalanne C."/>
            <person name="Gautier V."/>
            <person name="Ament-Velasquez S.L."/>
            <person name="Kruys A."/>
            <person name="Hutchinson M.I."/>
            <person name="Powell A.J."/>
            <person name="Barry K."/>
            <person name="Miller A.N."/>
            <person name="Grigoriev I.V."/>
            <person name="Debuchy R."/>
            <person name="Gladieux P."/>
            <person name="Hiltunen Thoren M."/>
            <person name="Johannesson H."/>
        </authorList>
    </citation>
    <scope>NUCLEOTIDE SEQUENCE</scope>
    <source>
        <strain evidence="3">PSN243</strain>
    </source>
</reference>
<name>A0AAV9GA18_9PEZI</name>
<dbReference type="Proteomes" id="UP001321760">
    <property type="component" value="Unassembled WGS sequence"/>
</dbReference>
<protein>
    <submittedName>
        <fullName evidence="3">Uncharacterized protein</fullName>
    </submittedName>
</protein>
<evidence type="ECO:0000256" key="1">
    <source>
        <dbReference type="SAM" id="Coils"/>
    </source>
</evidence>
<accession>A0AAV9GA18</accession>
<keyword evidence="1" id="KW-0175">Coiled coil</keyword>